<dbReference type="OrthoDB" id="8083615at2"/>
<keyword evidence="2" id="KW-0732">Signal</keyword>
<organism evidence="3 4">
    <name type="scientific">Devosia geojensis</name>
    <dbReference type="NCBI Taxonomy" id="443610"/>
    <lineage>
        <taxon>Bacteria</taxon>
        <taxon>Pseudomonadati</taxon>
        <taxon>Pseudomonadota</taxon>
        <taxon>Alphaproteobacteria</taxon>
        <taxon>Hyphomicrobiales</taxon>
        <taxon>Devosiaceae</taxon>
        <taxon>Devosia</taxon>
    </lineage>
</organism>
<dbReference type="EMBL" id="JZEX01000141">
    <property type="protein sequence ID" value="KKB10647.1"/>
    <property type="molecule type" value="Genomic_DNA"/>
</dbReference>
<accession>A0A0F5FR53</accession>
<feature type="region of interest" description="Disordered" evidence="1">
    <location>
        <begin position="69"/>
        <end position="94"/>
    </location>
</feature>
<dbReference type="Proteomes" id="UP000033632">
    <property type="component" value="Unassembled WGS sequence"/>
</dbReference>
<evidence type="ECO:0000256" key="1">
    <source>
        <dbReference type="SAM" id="MobiDB-lite"/>
    </source>
</evidence>
<comment type="caution">
    <text evidence="3">The sequence shown here is derived from an EMBL/GenBank/DDBJ whole genome shotgun (WGS) entry which is preliminary data.</text>
</comment>
<sequence>MPARLGFAPLALAALASPALAQPAPTGPALIGELFCLALTGGDVEAIRSALTTDLNAAIDAALERNDAIQAENPDEKPPLGDGVPWSGAPDYAPECTPSIGTETAGAAQVTIRHGFPDEPDADYTDTLHLVTVEGRYGQTLWRIDDIAFDTGADLGFPAGSTLRSALTGAFDG</sequence>
<proteinExistence type="predicted"/>
<evidence type="ECO:0000256" key="2">
    <source>
        <dbReference type="SAM" id="SignalP"/>
    </source>
</evidence>
<dbReference type="AlphaFoldDB" id="A0A0F5FR53"/>
<protein>
    <recommendedName>
        <fullName evidence="5">DUF3828 domain-containing protein</fullName>
    </recommendedName>
</protein>
<gene>
    <name evidence="3" type="ORF">VE25_16885</name>
</gene>
<dbReference type="PATRIC" id="fig|443610.3.peg.1672"/>
<evidence type="ECO:0008006" key="5">
    <source>
        <dbReference type="Google" id="ProtNLM"/>
    </source>
</evidence>
<feature type="signal peptide" evidence="2">
    <location>
        <begin position="1"/>
        <end position="21"/>
    </location>
</feature>
<keyword evidence="4" id="KW-1185">Reference proteome</keyword>
<evidence type="ECO:0000313" key="3">
    <source>
        <dbReference type="EMBL" id="KKB10647.1"/>
    </source>
</evidence>
<dbReference type="RefSeq" id="WP_046109829.1">
    <property type="nucleotide sequence ID" value="NZ_JZEX01000141.1"/>
</dbReference>
<dbReference type="STRING" id="443610.VE25_16885"/>
<evidence type="ECO:0000313" key="4">
    <source>
        <dbReference type="Proteomes" id="UP000033632"/>
    </source>
</evidence>
<reference evidence="3 4" key="1">
    <citation type="submission" date="2015-03" db="EMBL/GenBank/DDBJ databases">
        <authorList>
            <person name="Hassan Y.I."/>
            <person name="Lepp D."/>
            <person name="Li X.-Z."/>
            <person name="Zhou T."/>
        </authorList>
    </citation>
    <scope>NUCLEOTIDE SEQUENCE [LARGE SCALE GENOMIC DNA]</scope>
    <source>
        <strain evidence="3 4">BD-c194</strain>
    </source>
</reference>
<feature type="chain" id="PRO_5002486586" description="DUF3828 domain-containing protein" evidence="2">
    <location>
        <begin position="22"/>
        <end position="173"/>
    </location>
</feature>
<name>A0A0F5FR53_9HYPH</name>